<dbReference type="GO" id="GO:0016829">
    <property type="term" value="F:lyase activity"/>
    <property type="evidence" value="ECO:0007669"/>
    <property type="project" value="UniProtKB-KW"/>
</dbReference>
<keyword evidence="5" id="KW-0190">Covalent protein-DNA linkage</keyword>
<name>A0A644X1P6_9ZZZZ</name>
<keyword evidence="6" id="KW-0238">DNA-binding</keyword>
<dbReference type="Gene3D" id="3.90.1680.10">
    <property type="entry name" value="SOS response associated peptidase-like"/>
    <property type="match status" value="1"/>
</dbReference>
<dbReference type="Pfam" id="PF02586">
    <property type="entry name" value="SRAP"/>
    <property type="match status" value="1"/>
</dbReference>
<dbReference type="GO" id="GO:0003697">
    <property type="term" value="F:single-stranded DNA binding"/>
    <property type="evidence" value="ECO:0007669"/>
    <property type="project" value="InterPro"/>
</dbReference>
<evidence type="ECO:0000256" key="1">
    <source>
        <dbReference type="ARBA" id="ARBA00008136"/>
    </source>
</evidence>
<dbReference type="PANTHER" id="PTHR13604:SF0">
    <property type="entry name" value="ABASIC SITE PROCESSING PROTEIN HMCES"/>
    <property type="match status" value="1"/>
</dbReference>
<evidence type="ECO:0000256" key="5">
    <source>
        <dbReference type="ARBA" id="ARBA00023124"/>
    </source>
</evidence>
<evidence type="ECO:0000256" key="4">
    <source>
        <dbReference type="ARBA" id="ARBA00022801"/>
    </source>
</evidence>
<comment type="similarity">
    <text evidence="1">Belongs to the SOS response-associated peptidase family.</text>
</comment>
<dbReference type="InterPro" id="IPR003738">
    <property type="entry name" value="SRAP"/>
</dbReference>
<dbReference type="SUPFAM" id="SSF143081">
    <property type="entry name" value="BB1717-like"/>
    <property type="match status" value="1"/>
</dbReference>
<dbReference type="GO" id="GO:0008233">
    <property type="term" value="F:peptidase activity"/>
    <property type="evidence" value="ECO:0007669"/>
    <property type="project" value="UniProtKB-KW"/>
</dbReference>
<sequence length="193" mass="21774">MCGRFYTDDDDAQYRAVLALLYQRNPDDTALLLRKSGEIFPTDKVPVLDASGPRLMEWGFSRFDGKGRVINARSETVLEKSMFRGPMINGRCLIPAASYFEWEKRGSEKIKYKLRPKSEGMLTFAGLYRAESVSQLPLFVILTAPAANGISFIHDRMPVILSQDMQEDWLKSADSAGGLLERANTEFEYEICG</sequence>
<keyword evidence="7" id="KW-0456">Lyase</keyword>
<evidence type="ECO:0000256" key="6">
    <source>
        <dbReference type="ARBA" id="ARBA00023125"/>
    </source>
</evidence>
<dbReference type="InterPro" id="IPR036590">
    <property type="entry name" value="SRAP-like"/>
</dbReference>
<evidence type="ECO:0000256" key="7">
    <source>
        <dbReference type="ARBA" id="ARBA00023239"/>
    </source>
</evidence>
<dbReference type="GO" id="GO:0006508">
    <property type="term" value="P:proteolysis"/>
    <property type="evidence" value="ECO:0007669"/>
    <property type="project" value="UniProtKB-KW"/>
</dbReference>
<organism evidence="8">
    <name type="scientific">bioreactor metagenome</name>
    <dbReference type="NCBI Taxonomy" id="1076179"/>
    <lineage>
        <taxon>unclassified sequences</taxon>
        <taxon>metagenomes</taxon>
        <taxon>ecological metagenomes</taxon>
    </lineage>
</organism>
<keyword evidence="2" id="KW-0645">Protease</keyword>
<evidence type="ECO:0000256" key="3">
    <source>
        <dbReference type="ARBA" id="ARBA00022763"/>
    </source>
</evidence>
<proteinExistence type="inferred from homology"/>
<keyword evidence="3" id="KW-0227">DNA damage</keyword>
<accession>A0A644X1P6</accession>
<dbReference type="EMBL" id="VSSQ01001647">
    <property type="protein sequence ID" value="MPM10072.1"/>
    <property type="molecule type" value="Genomic_DNA"/>
</dbReference>
<dbReference type="EC" id="3.4.-.-" evidence="8"/>
<dbReference type="PANTHER" id="PTHR13604">
    <property type="entry name" value="DC12-RELATED"/>
    <property type="match status" value="1"/>
</dbReference>
<gene>
    <name evidence="8" type="primary">yedK_3</name>
    <name evidence="8" type="ORF">SDC9_56396</name>
</gene>
<protein>
    <submittedName>
        <fullName evidence="8">Putative SOS response-associated peptidase YedK</fullName>
        <ecNumber evidence="8">3.4.-.-</ecNumber>
    </submittedName>
</protein>
<evidence type="ECO:0000313" key="8">
    <source>
        <dbReference type="EMBL" id="MPM10072.1"/>
    </source>
</evidence>
<keyword evidence="4 8" id="KW-0378">Hydrolase</keyword>
<dbReference type="AlphaFoldDB" id="A0A644X1P6"/>
<evidence type="ECO:0000256" key="2">
    <source>
        <dbReference type="ARBA" id="ARBA00022670"/>
    </source>
</evidence>
<dbReference type="GO" id="GO:0106300">
    <property type="term" value="P:protein-DNA covalent cross-linking repair"/>
    <property type="evidence" value="ECO:0007669"/>
    <property type="project" value="InterPro"/>
</dbReference>
<comment type="caution">
    <text evidence="8">The sequence shown here is derived from an EMBL/GenBank/DDBJ whole genome shotgun (WGS) entry which is preliminary data.</text>
</comment>
<reference evidence="8" key="1">
    <citation type="submission" date="2019-08" db="EMBL/GenBank/DDBJ databases">
        <authorList>
            <person name="Kucharzyk K."/>
            <person name="Murdoch R.W."/>
            <person name="Higgins S."/>
            <person name="Loffler F."/>
        </authorList>
    </citation>
    <scope>NUCLEOTIDE SEQUENCE</scope>
</reference>